<dbReference type="eggNOG" id="COG4618">
    <property type="taxonomic scope" value="Bacteria"/>
</dbReference>
<dbReference type="HOGENOM" id="CLU_000604_95_6_4"/>
<dbReference type="Pfam" id="PF00005">
    <property type="entry name" value="ABC_tran"/>
    <property type="match status" value="1"/>
</dbReference>
<dbReference type="PROSITE" id="PS00211">
    <property type="entry name" value="ABC_TRANSPORTER_1"/>
    <property type="match status" value="1"/>
</dbReference>
<reference evidence="12" key="1">
    <citation type="submission" date="2006-12" db="EMBL/GenBank/DDBJ databases">
        <title>Complete sequence of chromosome 1 of Verminephrobacter eiseniae EF01-2.</title>
        <authorList>
            <person name="Copeland A."/>
            <person name="Lucas S."/>
            <person name="Lapidus A."/>
            <person name="Barry K."/>
            <person name="Detter J.C."/>
            <person name="Glavina del Rio T."/>
            <person name="Dalin E."/>
            <person name="Tice H."/>
            <person name="Pitluck S."/>
            <person name="Chertkov O."/>
            <person name="Brettin T."/>
            <person name="Bruce D."/>
            <person name="Han C."/>
            <person name="Tapia R."/>
            <person name="Gilna P."/>
            <person name="Schmutz J."/>
            <person name="Larimer F."/>
            <person name="Land M."/>
            <person name="Hauser L."/>
            <person name="Kyrpides N."/>
            <person name="Kim E."/>
            <person name="Stahl D."/>
            <person name="Richardson P."/>
        </authorList>
    </citation>
    <scope>NUCLEOTIDE SEQUENCE [LARGE SCALE GENOMIC DNA]</scope>
    <source>
        <strain evidence="12">EF01-2</strain>
    </source>
</reference>
<dbReference type="PROSITE" id="PS50929">
    <property type="entry name" value="ABC_TM1F"/>
    <property type="match status" value="1"/>
</dbReference>
<dbReference type="PANTHER" id="PTHR24221">
    <property type="entry name" value="ATP-BINDING CASSETTE SUB-FAMILY B"/>
    <property type="match status" value="1"/>
</dbReference>
<accession>A1WIE4</accession>
<dbReference type="GO" id="GO:0034040">
    <property type="term" value="F:ATPase-coupled lipid transmembrane transporter activity"/>
    <property type="evidence" value="ECO:0007669"/>
    <property type="project" value="TreeGrafter"/>
</dbReference>
<dbReference type="InterPro" id="IPR039421">
    <property type="entry name" value="Type_1_exporter"/>
</dbReference>
<dbReference type="InterPro" id="IPR036640">
    <property type="entry name" value="ABC1_TM_sf"/>
</dbReference>
<dbReference type="KEGG" id="vei:Veis_1644"/>
<dbReference type="InterPro" id="IPR017871">
    <property type="entry name" value="ABC_transporter-like_CS"/>
</dbReference>
<keyword evidence="12" id="KW-1185">Reference proteome</keyword>
<evidence type="ECO:0000256" key="6">
    <source>
        <dbReference type="ARBA" id="ARBA00022989"/>
    </source>
</evidence>
<dbReference type="PANTHER" id="PTHR24221:SF248">
    <property type="entry name" value="ABC TRANSPORTER TRANSMEMBRANE REGION"/>
    <property type="match status" value="1"/>
</dbReference>
<dbReference type="GO" id="GO:0016887">
    <property type="term" value="F:ATP hydrolysis activity"/>
    <property type="evidence" value="ECO:0007669"/>
    <property type="project" value="InterPro"/>
</dbReference>
<keyword evidence="7 8" id="KW-0472">Membrane</keyword>
<keyword evidence="4" id="KW-0547">Nucleotide-binding</keyword>
<dbReference type="SUPFAM" id="SSF52540">
    <property type="entry name" value="P-loop containing nucleoside triphosphate hydrolases"/>
    <property type="match status" value="1"/>
</dbReference>
<feature type="transmembrane region" description="Helical" evidence="8">
    <location>
        <begin position="32"/>
        <end position="55"/>
    </location>
</feature>
<evidence type="ECO:0000313" key="11">
    <source>
        <dbReference type="EMBL" id="ABM57401.1"/>
    </source>
</evidence>
<dbReference type="NCBIfam" id="TIGR01842">
    <property type="entry name" value="type_I_sec_PrtD"/>
    <property type="match status" value="1"/>
</dbReference>
<dbReference type="STRING" id="391735.Veis_1644"/>
<feature type="transmembrane region" description="Helical" evidence="8">
    <location>
        <begin position="266"/>
        <end position="287"/>
    </location>
</feature>
<dbReference type="Proteomes" id="UP000000374">
    <property type="component" value="Chromosome"/>
</dbReference>
<keyword evidence="2" id="KW-1003">Cell membrane</keyword>
<evidence type="ECO:0000259" key="10">
    <source>
        <dbReference type="PROSITE" id="PS50929"/>
    </source>
</evidence>
<evidence type="ECO:0000256" key="5">
    <source>
        <dbReference type="ARBA" id="ARBA00022840"/>
    </source>
</evidence>
<dbReference type="GO" id="GO:0005524">
    <property type="term" value="F:ATP binding"/>
    <property type="evidence" value="ECO:0007669"/>
    <property type="project" value="UniProtKB-KW"/>
</dbReference>
<dbReference type="GO" id="GO:0030253">
    <property type="term" value="P:protein secretion by the type I secretion system"/>
    <property type="evidence" value="ECO:0007669"/>
    <property type="project" value="InterPro"/>
</dbReference>
<evidence type="ECO:0000259" key="9">
    <source>
        <dbReference type="PROSITE" id="PS50893"/>
    </source>
</evidence>
<evidence type="ECO:0000256" key="3">
    <source>
        <dbReference type="ARBA" id="ARBA00022692"/>
    </source>
</evidence>
<gene>
    <name evidence="11" type="ordered locus">Veis_1644</name>
</gene>
<dbReference type="GO" id="GO:0005886">
    <property type="term" value="C:plasma membrane"/>
    <property type="evidence" value="ECO:0007669"/>
    <property type="project" value="UniProtKB-SubCell"/>
</dbReference>
<dbReference type="Pfam" id="PF00664">
    <property type="entry name" value="ABC_membrane"/>
    <property type="match status" value="1"/>
</dbReference>
<dbReference type="RefSeq" id="WP_011809408.1">
    <property type="nucleotide sequence ID" value="NC_008786.1"/>
</dbReference>
<evidence type="ECO:0000256" key="8">
    <source>
        <dbReference type="SAM" id="Phobius"/>
    </source>
</evidence>
<dbReference type="SMART" id="SM00382">
    <property type="entry name" value="AAA"/>
    <property type="match status" value="1"/>
</dbReference>
<dbReference type="EMBL" id="CP000542">
    <property type="protein sequence ID" value="ABM57401.1"/>
    <property type="molecule type" value="Genomic_DNA"/>
</dbReference>
<evidence type="ECO:0000256" key="1">
    <source>
        <dbReference type="ARBA" id="ARBA00004651"/>
    </source>
</evidence>
<name>A1WIE4_VEREI</name>
<dbReference type="InterPro" id="IPR010128">
    <property type="entry name" value="ATPase_T1SS_PrtD-like"/>
</dbReference>
<dbReference type="PROSITE" id="PS50893">
    <property type="entry name" value="ABC_TRANSPORTER_2"/>
    <property type="match status" value="1"/>
</dbReference>
<dbReference type="InterPro" id="IPR003593">
    <property type="entry name" value="AAA+_ATPase"/>
</dbReference>
<dbReference type="SUPFAM" id="SSF90123">
    <property type="entry name" value="ABC transporter transmembrane region"/>
    <property type="match status" value="1"/>
</dbReference>
<comment type="subcellular location">
    <subcellularLocation>
        <location evidence="1">Cell membrane</location>
        <topology evidence="1">Multi-pass membrane protein</topology>
    </subcellularLocation>
</comment>
<protein>
    <submittedName>
        <fullName evidence="11">Type I secretion system ATPase</fullName>
    </submittedName>
</protein>
<keyword evidence="6 8" id="KW-1133">Transmembrane helix</keyword>
<dbReference type="GO" id="GO:0030256">
    <property type="term" value="C:type I protein secretion system complex"/>
    <property type="evidence" value="ECO:0007669"/>
    <property type="project" value="InterPro"/>
</dbReference>
<keyword evidence="5" id="KW-0067">ATP-binding</keyword>
<dbReference type="Gene3D" id="3.40.50.300">
    <property type="entry name" value="P-loop containing nucleotide triphosphate hydrolases"/>
    <property type="match status" value="1"/>
</dbReference>
<proteinExistence type="predicted"/>
<evidence type="ECO:0000313" key="12">
    <source>
        <dbReference type="Proteomes" id="UP000000374"/>
    </source>
</evidence>
<dbReference type="Gene3D" id="1.20.1560.10">
    <property type="entry name" value="ABC transporter type 1, transmembrane domain"/>
    <property type="match status" value="1"/>
</dbReference>
<dbReference type="GO" id="GO:0140359">
    <property type="term" value="F:ABC-type transporter activity"/>
    <property type="evidence" value="ECO:0007669"/>
    <property type="project" value="InterPro"/>
</dbReference>
<keyword evidence="3 8" id="KW-0812">Transmembrane</keyword>
<dbReference type="InterPro" id="IPR003439">
    <property type="entry name" value="ABC_transporter-like_ATP-bd"/>
</dbReference>
<feature type="transmembrane region" description="Helical" evidence="8">
    <location>
        <begin position="67"/>
        <end position="87"/>
    </location>
</feature>
<dbReference type="GeneID" id="76460255"/>
<dbReference type="InterPro" id="IPR027417">
    <property type="entry name" value="P-loop_NTPase"/>
</dbReference>
<organism evidence="11 12">
    <name type="scientific">Verminephrobacter eiseniae (strain EF01-2)</name>
    <dbReference type="NCBI Taxonomy" id="391735"/>
    <lineage>
        <taxon>Bacteria</taxon>
        <taxon>Pseudomonadati</taxon>
        <taxon>Pseudomonadota</taxon>
        <taxon>Betaproteobacteria</taxon>
        <taxon>Burkholderiales</taxon>
        <taxon>Comamonadaceae</taxon>
        <taxon>Verminephrobacter</taxon>
    </lineage>
</organism>
<dbReference type="InterPro" id="IPR011527">
    <property type="entry name" value="ABC1_TM_dom"/>
</dbReference>
<sequence>MNQPLLRTDPMSTSGSPARSEIAQAITSLRHAWITLVIFSMVANVMMLAPTLYMLQIYDRVLASQNMLTLLVVSLITLFFFAVMAFAEWARSWLLVRTGVRLDRMLRQRVFTASFVRGVAGASAQRAQPFADLTELRTFLTGPSIFAFFDLPWAPVYIAALFMLHPLLGGVALGFALIQAALAWFGHHRTVAPLEALAATQTKEYAYLHGKLRNAEAIEAMGMLQYLRHRWQSLHARHVGQHAVTQGMTHRVMAWSKSVRYAQQSLALAIGALLVIDGQLTVGAMIATNVLMARALAPIDQLVGTWRGFVGARAAYRRLRQLLAEHPPLPAASKPARLQGNVQLRGLQATAPGRTVPILQHIDMRASPGTLTVVLGPSGSGKSTLARVLVAAWPTCGGELLLDGRPITDWNQQTLGPQVGYLPQDTALFGGSIAENIARFAQVDPAKVIAAARHAGLHELVLGFPKGYDTLIGEGGRLLSGGQRQRIGLARALYGDPALLVFDEPNAHLDEIGEAALLTAISGLKARGKTILMVTHRAGVLAQADQVLVMRAGRIHFQGPRDQVFAQMNAEREDDPPPAANGLPALLPA</sequence>
<dbReference type="AlphaFoldDB" id="A1WIE4"/>
<feature type="domain" description="ABC transmembrane type-1" evidence="10">
    <location>
        <begin position="34"/>
        <end position="311"/>
    </location>
</feature>
<evidence type="ECO:0000256" key="4">
    <source>
        <dbReference type="ARBA" id="ARBA00022741"/>
    </source>
</evidence>
<evidence type="ECO:0000256" key="2">
    <source>
        <dbReference type="ARBA" id="ARBA00022475"/>
    </source>
</evidence>
<evidence type="ECO:0000256" key="7">
    <source>
        <dbReference type="ARBA" id="ARBA00023136"/>
    </source>
</evidence>
<feature type="domain" description="ABC transporter" evidence="9">
    <location>
        <begin position="342"/>
        <end position="577"/>
    </location>
</feature>
<feature type="transmembrane region" description="Helical" evidence="8">
    <location>
        <begin position="156"/>
        <end position="185"/>
    </location>
</feature>